<protein>
    <submittedName>
        <fullName evidence="1">Uncharacterized protein</fullName>
    </submittedName>
</protein>
<name>A0A1B7LDB5_9FIRM</name>
<dbReference type="Proteomes" id="UP000078532">
    <property type="component" value="Unassembled WGS sequence"/>
</dbReference>
<dbReference type="AlphaFoldDB" id="A0A1B7LDB5"/>
<organism evidence="1 2">
    <name type="scientific">Desulfotomaculum copahuensis</name>
    <dbReference type="NCBI Taxonomy" id="1838280"/>
    <lineage>
        <taxon>Bacteria</taxon>
        <taxon>Bacillati</taxon>
        <taxon>Bacillota</taxon>
        <taxon>Clostridia</taxon>
        <taxon>Eubacteriales</taxon>
        <taxon>Desulfotomaculaceae</taxon>
        <taxon>Desulfotomaculum</taxon>
    </lineage>
</organism>
<sequence length="77" mass="8784">MIWLVKWMPAEKGYLKIKVQCPECGLMVAGKIDIREAKANIPCQCGRATLQILLTNGFEWEIERPAAGSNFFNLQDW</sequence>
<accession>A0A1B7LDB5</accession>
<evidence type="ECO:0000313" key="2">
    <source>
        <dbReference type="Proteomes" id="UP000078532"/>
    </source>
</evidence>
<gene>
    <name evidence="1" type="ORF">A6M21_11760</name>
</gene>
<dbReference type="EMBL" id="LYVF01000168">
    <property type="protein sequence ID" value="OAT81084.1"/>
    <property type="molecule type" value="Genomic_DNA"/>
</dbReference>
<reference evidence="1 2" key="1">
    <citation type="submission" date="2016-04" db="EMBL/GenBank/DDBJ databases">
        <authorList>
            <person name="Evans L.H."/>
            <person name="Alamgir A."/>
            <person name="Owens N."/>
            <person name="Weber N.D."/>
            <person name="Virtaneva K."/>
            <person name="Barbian K."/>
            <person name="Babar A."/>
            <person name="Rosenke K."/>
        </authorList>
    </citation>
    <scope>NUCLEOTIDE SEQUENCE [LARGE SCALE GENOMIC DNA]</scope>
    <source>
        <strain evidence="1 2">LMa1</strain>
    </source>
</reference>
<comment type="caution">
    <text evidence="1">The sequence shown here is derived from an EMBL/GenBank/DDBJ whole genome shotgun (WGS) entry which is preliminary data.</text>
</comment>
<evidence type="ECO:0000313" key="1">
    <source>
        <dbReference type="EMBL" id="OAT81084.1"/>
    </source>
</evidence>
<keyword evidence="2" id="KW-1185">Reference proteome</keyword>
<proteinExistence type="predicted"/>